<dbReference type="EMBL" id="MQVX01000001">
    <property type="protein sequence ID" value="PQJ16201.1"/>
    <property type="molecule type" value="Genomic_DNA"/>
</dbReference>
<protein>
    <submittedName>
        <fullName evidence="1">Uncharacterized protein</fullName>
    </submittedName>
</protein>
<reference evidence="2" key="1">
    <citation type="submission" date="2016-11" db="EMBL/GenBank/DDBJ databases">
        <title>Trade-off between light-utilization and light-protection in marine flavobacteria.</title>
        <authorList>
            <person name="Kumagai Y."/>
            <person name="Yoshizawa S."/>
            <person name="Kogure K."/>
        </authorList>
    </citation>
    <scope>NUCLEOTIDE SEQUENCE [LARGE SCALE GENOMIC DNA]</scope>
    <source>
        <strain evidence="2">SG-18</strain>
    </source>
</reference>
<dbReference type="RefSeq" id="WP_105001873.1">
    <property type="nucleotide sequence ID" value="NZ_MQVX01000001.1"/>
</dbReference>
<proteinExistence type="predicted"/>
<evidence type="ECO:0000313" key="2">
    <source>
        <dbReference type="Proteomes" id="UP000239366"/>
    </source>
</evidence>
<sequence>MRLAFTCRKSYKQSFIDGHYANRLIAKSELKREEVGTTCAHCDHQEKKHHKDIYAVADWRILLAGGVLELVLTGVLIYYLGLMWALTFSLPILVWKQQNEKVHQFNLNRIERHVR</sequence>
<gene>
    <name evidence="1" type="ORF">BST99_11100</name>
</gene>
<dbReference type="AlphaFoldDB" id="A0A2S7T9D9"/>
<dbReference type="Proteomes" id="UP000239366">
    <property type="component" value="Unassembled WGS sequence"/>
</dbReference>
<evidence type="ECO:0000313" key="1">
    <source>
        <dbReference type="EMBL" id="PQJ16201.1"/>
    </source>
</evidence>
<comment type="caution">
    <text evidence="1">The sequence shown here is derived from an EMBL/GenBank/DDBJ whole genome shotgun (WGS) entry which is preliminary data.</text>
</comment>
<accession>A0A2S7T9D9</accession>
<keyword evidence="2" id="KW-1185">Reference proteome</keyword>
<name>A0A2S7T9D9_9FLAO</name>
<dbReference type="OrthoDB" id="1179607at2"/>
<organism evidence="1 2">
    <name type="scientific">Aureicoccus marinus</name>
    <dbReference type="NCBI Taxonomy" id="754435"/>
    <lineage>
        <taxon>Bacteria</taxon>
        <taxon>Pseudomonadati</taxon>
        <taxon>Bacteroidota</taxon>
        <taxon>Flavobacteriia</taxon>
        <taxon>Flavobacteriales</taxon>
        <taxon>Flavobacteriaceae</taxon>
        <taxon>Aureicoccus</taxon>
    </lineage>
</organism>